<dbReference type="AlphaFoldDB" id="A0A6A3PHC3"/>
<evidence type="ECO:0000313" key="2">
    <source>
        <dbReference type="EMBL" id="KAE9266827.1"/>
    </source>
</evidence>
<dbReference type="EMBL" id="QXFZ01006660">
    <property type="protein sequence ID" value="KAE9058241.1"/>
    <property type="molecule type" value="Genomic_DNA"/>
</dbReference>
<name>A0A6A3PHC3_9STRA</name>
<organism evidence="1 3">
    <name type="scientific">Phytophthora fragariae</name>
    <dbReference type="NCBI Taxonomy" id="53985"/>
    <lineage>
        <taxon>Eukaryota</taxon>
        <taxon>Sar</taxon>
        <taxon>Stramenopiles</taxon>
        <taxon>Oomycota</taxon>
        <taxon>Peronosporomycetes</taxon>
        <taxon>Peronosporales</taxon>
        <taxon>Peronosporaceae</taxon>
        <taxon>Phytophthora</taxon>
    </lineage>
</organism>
<reference evidence="1 3" key="1">
    <citation type="submission" date="2018-08" db="EMBL/GenBank/DDBJ databases">
        <title>Genomic investigation of the strawberry pathogen Phytophthora fragariae indicates pathogenicity is determined by transcriptional variation in three key races.</title>
        <authorList>
            <person name="Adams T.M."/>
            <person name="Armitage A.D."/>
            <person name="Sobczyk M.K."/>
            <person name="Bates H.J."/>
            <person name="Dunwell J.M."/>
            <person name="Nellist C.F."/>
            <person name="Harrison R.J."/>
        </authorList>
    </citation>
    <scope>NUCLEOTIDE SEQUENCE [LARGE SCALE GENOMIC DNA]</scope>
    <source>
        <strain evidence="1 3">NOV-71</strain>
        <strain evidence="2 4">NOV-77</strain>
    </source>
</reference>
<protein>
    <submittedName>
        <fullName evidence="1">Uncharacterized protein</fullName>
    </submittedName>
</protein>
<proteinExistence type="predicted"/>
<dbReference type="Proteomes" id="UP000486351">
    <property type="component" value="Unassembled WGS sequence"/>
</dbReference>
<evidence type="ECO:0000313" key="1">
    <source>
        <dbReference type="EMBL" id="KAE9058241.1"/>
    </source>
</evidence>
<dbReference type="Proteomes" id="UP000441208">
    <property type="component" value="Unassembled WGS sequence"/>
</dbReference>
<gene>
    <name evidence="1" type="ORF">PF007_g31369</name>
    <name evidence="2" type="ORF">PF008_g31516</name>
</gene>
<evidence type="ECO:0000313" key="3">
    <source>
        <dbReference type="Proteomes" id="UP000441208"/>
    </source>
</evidence>
<evidence type="ECO:0000313" key="4">
    <source>
        <dbReference type="Proteomes" id="UP000486351"/>
    </source>
</evidence>
<comment type="caution">
    <text evidence="1">The sequence shown here is derived from an EMBL/GenBank/DDBJ whole genome shotgun (WGS) entry which is preliminary data.</text>
</comment>
<accession>A0A6A3PHC3</accession>
<sequence>MVGVLFRYAFNSRVCCADAFLHSFEVNAYASDTG</sequence>
<dbReference type="EMBL" id="QXFY01007129">
    <property type="protein sequence ID" value="KAE9266827.1"/>
    <property type="molecule type" value="Genomic_DNA"/>
</dbReference>